<evidence type="ECO:0000313" key="11">
    <source>
        <dbReference type="Proteomes" id="UP000018680"/>
    </source>
</evidence>
<evidence type="ECO:0000256" key="5">
    <source>
        <dbReference type="ARBA" id="ARBA00023136"/>
    </source>
</evidence>
<evidence type="ECO:0000256" key="8">
    <source>
        <dbReference type="SAM" id="Phobius"/>
    </source>
</evidence>
<keyword evidence="4 8" id="KW-1133">Transmembrane helix</keyword>
<evidence type="ECO:0000313" key="10">
    <source>
        <dbReference type="EMBL" id="AHC14748.1"/>
    </source>
</evidence>
<feature type="domain" description="MotA/TolQ/ExbB proton channel" evidence="9">
    <location>
        <begin position="69"/>
        <end position="188"/>
    </location>
</feature>
<dbReference type="GO" id="GO:0005886">
    <property type="term" value="C:plasma membrane"/>
    <property type="evidence" value="ECO:0007669"/>
    <property type="project" value="UniProtKB-SubCell"/>
</dbReference>
<keyword evidence="3 8" id="KW-0812">Transmembrane</keyword>
<feature type="compositionally biased region" description="Low complexity" evidence="7">
    <location>
        <begin position="213"/>
        <end position="222"/>
    </location>
</feature>
<dbReference type="OrthoDB" id="4045at2"/>
<protein>
    <submittedName>
        <fullName evidence="10">MotA/TolQ/ExbB proton channel family protein</fullName>
    </submittedName>
</protein>
<dbReference type="InterPro" id="IPR002898">
    <property type="entry name" value="MotA_ExbB_proton_chnl"/>
</dbReference>
<dbReference type="Pfam" id="PF01618">
    <property type="entry name" value="MotA_ExbB"/>
    <property type="match status" value="1"/>
</dbReference>
<evidence type="ECO:0000256" key="1">
    <source>
        <dbReference type="ARBA" id="ARBA00004651"/>
    </source>
</evidence>
<proteinExistence type="inferred from homology"/>
<keyword evidence="2" id="KW-1003">Cell membrane</keyword>
<dbReference type="STRING" id="1307761.L21SP2_1349"/>
<name>V5WG25_9SPIO</name>
<feature type="transmembrane region" description="Helical" evidence="8">
    <location>
        <begin position="147"/>
        <end position="173"/>
    </location>
</feature>
<sequence length="234" mass="24685">MNEIISSGTIILALIALLSVTAVGIIIERMRYFRKSRADEDRLLERIRHSLEKGFYDEALSICEQNPGPLSDLMKVGIEYRKYSPEVIHDLISDAANLEVPKMERNIALLGTIAHITPLLGLLGTVTGNIQAFGVLSDFGAAADPGLLAGGIAEALVTTAAGIVAAIPAIAFYNQLVSKVNHNLIRLENRVSELVVLLKGDVGSKTMADLGTSSAATASSRGTGSGLKSGGSRS</sequence>
<comment type="subcellular location">
    <subcellularLocation>
        <location evidence="1">Cell membrane</location>
        <topology evidence="1">Multi-pass membrane protein</topology>
    </subcellularLocation>
    <subcellularLocation>
        <location evidence="6">Membrane</location>
        <topology evidence="6">Multi-pass membrane protein</topology>
    </subcellularLocation>
</comment>
<feature type="region of interest" description="Disordered" evidence="7">
    <location>
        <begin position="213"/>
        <end position="234"/>
    </location>
</feature>
<dbReference type="PANTHER" id="PTHR30625">
    <property type="entry name" value="PROTEIN TOLQ"/>
    <property type="match status" value="1"/>
</dbReference>
<keyword evidence="11" id="KW-1185">Reference proteome</keyword>
<feature type="compositionally biased region" description="Gly residues" evidence="7">
    <location>
        <begin position="223"/>
        <end position="234"/>
    </location>
</feature>
<dbReference type="KEGG" id="slr:L21SP2_1349"/>
<keyword evidence="6" id="KW-0813">Transport</keyword>
<gene>
    <name evidence="10" type="ORF">L21SP2_1349</name>
</gene>
<evidence type="ECO:0000256" key="7">
    <source>
        <dbReference type="SAM" id="MobiDB-lite"/>
    </source>
</evidence>
<organism evidence="10 11">
    <name type="scientific">Salinispira pacifica</name>
    <dbReference type="NCBI Taxonomy" id="1307761"/>
    <lineage>
        <taxon>Bacteria</taxon>
        <taxon>Pseudomonadati</taxon>
        <taxon>Spirochaetota</taxon>
        <taxon>Spirochaetia</taxon>
        <taxon>Spirochaetales</taxon>
        <taxon>Spirochaetaceae</taxon>
        <taxon>Salinispira</taxon>
    </lineage>
</organism>
<dbReference type="PATRIC" id="fig|1307761.3.peg.1342"/>
<dbReference type="InterPro" id="IPR050790">
    <property type="entry name" value="ExbB/TolQ_transport"/>
</dbReference>
<evidence type="ECO:0000256" key="2">
    <source>
        <dbReference type="ARBA" id="ARBA00022475"/>
    </source>
</evidence>
<evidence type="ECO:0000256" key="6">
    <source>
        <dbReference type="RuleBase" id="RU004057"/>
    </source>
</evidence>
<evidence type="ECO:0000256" key="3">
    <source>
        <dbReference type="ARBA" id="ARBA00022692"/>
    </source>
</evidence>
<keyword evidence="6" id="KW-0653">Protein transport</keyword>
<keyword evidence="5 8" id="KW-0472">Membrane</keyword>
<dbReference type="AlphaFoldDB" id="V5WG25"/>
<feature type="transmembrane region" description="Helical" evidence="8">
    <location>
        <begin position="6"/>
        <end position="27"/>
    </location>
</feature>
<dbReference type="PANTHER" id="PTHR30625:SF11">
    <property type="entry name" value="MOTA_TOLQ_EXBB PROTON CHANNEL DOMAIN-CONTAINING PROTEIN"/>
    <property type="match status" value="1"/>
</dbReference>
<comment type="similarity">
    <text evidence="6">Belongs to the exbB/tolQ family.</text>
</comment>
<evidence type="ECO:0000256" key="4">
    <source>
        <dbReference type="ARBA" id="ARBA00022989"/>
    </source>
</evidence>
<dbReference type="HOGENOM" id="CLU_053325_4_0_12"/>
<accession>V5WG25</accession>
<feature type="transmembrane region" description="Helical" evidence="8">
    <location>
        <begin position="107"/>
        <end position="127"/>
    </location>
</feature>
<reference evidence="10 11" key="1">
    <citation type="journal article" date="2015" name="Stand. Genomic Sci.">
        <title>Complete genome sequence and description of Salinispira pacifica gen. nov., sp. nov., a novel spirochaete isolated form a hypersaline microbial mat.</title>
        <authorList>
            <person name="Ben Hania W."/>
            <person name="Joseph M."/>
            <person name="Schumann P."/>
            <person name="Bunk B."/>
            <person name="Fiebig A."/>
            <person name="Sproer C."/>
            <person name="Klenk H.P."/>
            <person name="Fardeau M.L."/>
            <person name="Spring S."/>
        </authorList>
    </citation>
    <scope>NUCLEOTIDE SEQUENCE [LARGE SCALE GENOMIC DNA]</scope>
    <source>
        <strain evidence="10 11">L21-RPul-D2</strain>
    </source>
</reference>
<dbReference type="RefSeq" id="WP_024267671.1">
    <property type="nucleotide sequence ID" value="NC_023035.1"/>
</dbReference>
<dbReference type="eggNOG" id="COG0811">
    <property type="taxonomic scope" value="Bacteria"/>
</dbReference>
<dbReference type="GO" id="GO:0017038">
    <property type="term" value="P:protein import"/>
    <property type="evidence" value="ECO:0007669"/>
    <property type="project" value="TreeGrafter"/>
</dbReference>
<dbReference type="Proteomes" id="UP000018680">
    <property type="component" value="Chromosome"/>
</dbReference>
<dbReference type="EMBL" id="CP006939">
    <property type="protein sequence ID" value="AHC14748.1"/>
    <property type="molecule type" value="Genomic_DNA"/>
</dbReference>
<evidence type="ECO:0000259" key="9">
    <source>
        <dbReference type="Pfam" id="PF01618"/>
    </source>
</evidence>